<protein>
    <submittedName>
        <fullName evidence="3">Amine oxidase</fullName>
    </submittedName>
</protein>
<evidence type="ECO:0000313" key="3">
    <source>
        <dbReference type="EMBL" id="OKX82579.1"/>
    </source>
</evidence>
<evidence type="ECO:0000259" key="2">
    <source>
        <dbReference type="Pfam" id="PF01593"/>
    </source>
</evidence>
<dbReference type="SUPFAM" id="SSF51905">
    <property type="entry name" value="FAD/NAD(P)-binding domain"/>
    <property type="match status" value="1"/>
</dbReference>
<organism evidence="3 4">
    <name type="scientific">Corynebacterium glutamicum</name>
    <name type="common">Brevibacterium saccharolyticum</name>
    <dbReference type="NCBI Taxonomy" id="1718"/>
    <lineage>
        <taxon>Bacteria</taxon>
        <taxon>Bacillati</taxon>
        <taxon>Actinomycetota</taxon>
        <taxon>Actinomycetes</taxon>
        <taxon>Mycobacteriales</taxon>
        <taxon>Corynebacteriaceae</taxon>
        <taxon>Corynebacterium</taxon>
    </lineage>
</organism>
<proteinExistence type="inferred from homology"/>
<dbReference type="InterPro" id="IPR002937">
    <property type="entry name" value="Amino_oxidase"/>
</dbReference>
<dbReference type="Pfam" id="PF01593">
    <property type="entry name" value="Amino_oxidase"/>
    <property type="match status" value="1"/>
</dbReference>
<dbReference type="EMBL" id="LOQT01000015">
    <property type="protein sequence ID" value="OKX82579.1"/>
    <property type="molecule type" value="Genomic_DNA"/>
</dbReference>
<evidence type="ECO:0000256" key="1">
    <source>
        <dbReference type="ARBA" id="ARBA00005995"/>
    </source>
</evidence>
<accession>A0AB36IHV5</accession>
<dbReference type="Gene3D" id="3.50.50.60">
    <property type="entry name" value="FAD/NAD(P)-binding domain"/>
    <property type="match status" value="1"/>
</dbReference>
<comment type="similarity">
    <text evidence="1">Belongs to the flavin monoamine oxidase family.</text>
</comment>
<feature type="domain" description="Amine oxidase" evidence="2">
    <location>
        <begin position="12"/>
        <end position="432"/>
    </location>
</feature>
<dbReference type="Proteomes" id="UP000186091">
    <property type="component" value="Unassembled WGS sequence"/>
</dbReference>
<reference evidence="3 4" key="1">
    <citation type="submission" date="2015-12" db="EMBL/GenBank/DDBJ databases">
        <title>Genome sequence of Corynebacterium AS 1.542.</title>
        <authorList>
            <person name="Yang J."/>
            <person name="Yang S."/>
        </authorList>
    </citation>
    <scope>NUCLEOTIDE SEQUENCE [LARGE SCALE GENOMIC DNA]</scope>
    <source>
        <strain evidence="3 4">AS 1.542</strain>
    </source>
</reference>
<dbReference type="PANTHER" id="PTHR43563:SF1">
    <property type="entry name" value="AMINE OXIDASE [FLAVIN-CONTAINING] B"/>
    <property type="match status" value="1"/>
</dbReference>
<dbReference type="GO" id="GO:0016491">
    <property type="term" value="F:oxidoreductase activity"/>
    <property type="evidence" value="ECO:0007669"/>
    <property type="project" value="InterPro"/>
</dbReference>
<evidence type="ECO:0000313" key="4">
    <source>
        <dbReference type="Proteomes" id="UP000186091"/>
    </source>
</evidence>
<sequence length="437" mass="48532">MTKKVVVVGAGFAGLVAARELQMFGIDVEVVEARDRVGGRAWTENRLGADLELGATWVHWHQPHTWSEITRYQREIYQSPECEEAYWLTGGQVKTGTEAEMDGLQLRGMDKIFEGSRTFFPDPYNQLAALDDPSMRDAFIAADHRSPIDELLSDPSFTQEEIDLCEAFWSGGYIGDPRQGSALMAKHWASLSSHSMEEMVEQQLKYKLKGGMKGLYENIAADLTCPVHLSTPVTAIKHTPNESVVTLQNGEKIECDAVIVTVPVGALDTISFDPPLPPAMRKVVDDKWNSTGAKIWIKVEGHHSMAAMAPQPAVANVLKSEVFTDDGSTIIVAFGAFHDKFNLEDPECGQHIMNQWRDDLKVTACTGHDWVADPWSGQAWASLKKGQFTDSWHHFHETGTRLHFAGSDWARGWRGVVIDGALEMGIRTARDVAKEIL</sequence>
<comment type="caution">
    <text evidence="3">The sequence shown here is derived from an EMBL/GenBank/DDBJ whole genome shotgun (WGS) entry which is preliminary data.</text>
</comment>
<dbReference type="InterPro" id="IPR050703">
    <property type="entry name" value="Flavin_MAO"/>
</dbReference>
<dbReference type="PANTHER" id="PTHR43563">
    <property type="entry name" value="AMINE OXIDASE"/>
    <property type="match status" value="1"/>
</dbReference>
<name>A0AB36IHV5_CORGT</name>
<dbReference type="InterPro" id="IPR036188">
    <property type="entry name" value="FAD/NAD-bd_sf"/>
</dbReference>
<gene>
    <name evidence="3" type="ORF">AUP69_06725</name>
</gene>
<dbReference type="RefSeq" id="WP_003855350.1">
    <property type="nucleotide sequence ID" value="NZ_CP012297.1"/>
</dbReference>
<dbReference type="AlphaFoldDB" id="A0AB36IHV5"/>